<evidence type="ECO:0000256" key="1">
    <source>
        <dbReference type="SAM" id="Phobius"/>
    </source>
</evidence>
<dbReference type="Proteomes" id="UP001419268">
    <property type="component" value="Unassembled WGS sequence"/>
</dbReference>
<feature type="domain" description="DYW" evidence="2">
    <location>
        <begin position="68"/>
        <end position="121"/>
    </location>
</feature>
<dbReference type="AlphaFoldDB" id="A0AAP0Q4X2"/>
<comment type="caution">
    <text evidence="3">The sequence shown here is derived from an EMBL/GenBank/DDBJ whole genome shotgun (WGS) entry which is preliminary data.</text>
</comment>
<evidence type="ECO:0000313" key="4">
    <source>
        <dbReference type="Proteomes" id="UP001419268"/>
    </source>
</evidence>
<reference evidence="3 4" key="1">
    <citation type="submission" date="2024-01" db="EMBL/GenBank/DDBJ databases">
        <title>Genome assemblies of Stephania.</title>
        <authorList>
            <person name="Yang L."/>
        </authorList>
    </citation>
    <scope>NUCLEOTIDE SEQUENCE [LARGE SCALE GENOMIC DNA]</scope>
    <source>
        <strain evidence="3">JXDWG</strain>
        <tissue evidence="3">Leaf</tissue>
    </source>
</reference>
<name>A0AAP0Q4X2_9MAGN</name>
<organism evidence="3 4">
    <name type="scientific">Stephania cephalantha</name>
    <dbReference type="NCBI Taxonomy" id="152367"/>
    <lineage>
        <taxon>Eukaryota</taxon>
        <taxon>Viridiplantae</taxon>
        <taxon>Streptophyta</taxon>
        <taxon>Embryophyta</taxon>
        <taxon>Tracheophyta</taxon>
        <taxon>Spermatophyta</taxon>
        <taxon>Magnoliopsida</taxon>
        <taxon>Ranunculales</taxon>
        <taxon>Menispermaceae</taxon>
        <taxon>Menispermoideae</taxon>
        <taxon>Cissampelideae</taxon>
        <taxon>Stephania</taxon>
    </lineage>
</organism>
<dbReference type="Pfam" id="PF14432">
    <property type="entry name" value="DYW_deaminase"/>
    <property type="match status" value="1"/>
</dbReference>
<evidence type="ECO:0000259" key="2">
    <source>
        <dbReference type="Pfam" id="PF14432"/>
    </source>
</evidence>
<protein>
    <recommendedName>
        <fullName evidence="2">DYW domain-containing protein</fullName>
    </recommendedName>
</protein>
<feature type="transmembrane region" description="Helical" evidence="1">
    <location>
        <begin position="36"/>
        <end position="57"/>
    </location>
</feature>
<evidence type="ECO:0000313" key="3">
    <source>
        <dbReference type="EMBL" id="KAK9167183.1"/>
    </source>
</evidence>
<dbReference type="InterPro" id="IPR032867">
    <property type="entry name" value="DYW_dom"/>
</dbReference>
<accession>A0AAP0Q4X2</accession>
<dbReference type="EMBL" id="JBBNAG010000001">
    <property type="protein sequence ID" value="KAK9167183.1"/>
    <property type="molecule type" value="Genomic_DNA"/>
</dbReference>
<keyword evidence="1" id="KW-0472">Membrane</keyword>
<keyword evidence="1" id="KW-0812">Transmembrane</keyword>
<dbReference type="GO" id="GO:0008270">
    <property type="term" value="F:zinc ion binding"/>
    <property type="evidence" value="ECO:0007669"/>
    <property type="project" value="InterPro"/>
</dbReference>
<gene>
    <name evidence="3" type="ORF">Scep_002374</name>
</gene>
<sequence>MDFVPDESAIKTDLIEVDRETLDMLAALGMADMPGVVLGCAEVCPQLVIIGVASAYLKGTNQEKRFRSRHDAVLHDLDVEVNEQISSHHSEKLAIAFGLINTPEKTTLRIMKNLRICVHCDFGGGYKGIHRYA</sequence>
<keyword evidence="4" id="KW-1185">Reference proteome</keyword>
<keyword evidence="1" id="KW-1133">Transmembrane helix</keyword>
<proteinExistence type="predicted"/>